<dbReference type="Proteomes" id="UP000236642">
    <property type="component" value="Unassembled WGS sequence"/>
</dbReference>
<dbReference type="Pfam" id="PF09594">
    <property type="entry name" value="GT87"/>
    <property type="match status" value="1"/>
</dbReference>
<feature type="transmembrane region" description="Helical" evidence="8">
    <location>
        <begin position="341"/>
        <end position="360"/>
    </location>
</feature>
<feature type="transmembrane region" description="Helical" evidence="8">
    <location>
        <begin position="267"/>
        <end position="288"/>
    </location>
</feature>
<gene>
    <name evidence="9" type="ORF">HRbin22_02307</name>
</gene>
<evidence type="ECO:0000313" key="9">
    <source>
        <dbReference type="EMBL" id="GBD10044.1"/>
    </source>
</evidence>
<feature type="transmembrane region" description="Helical" evidence="8">
    <location>
        <begin position="9"/>
        <end position="28"/>
    </location>
</feature>
<accession>A0A2H5Y9B7</accession>
<dbReference type="AlphaFoldDB" id="A0A2H5Y9B7"/>
<evidence type="ECO:0000256" key="4">
    <source>
        <dbReference type="ARBA" id="ARBA00022692"/>
    </source>
</evidence>
<keyword evidence="4 8" id="KW-0812">Transmembrane</keyword>
<evidence type="ECO:0000256" key="1">
    <source>
        <dbReference type="ARBA" id="ARBA00004651"/>
    </source>
</evidence>
<proteinExistence type="inferred from homology"/>
<dbReference type="GO" id="GO:0005886">
    <property type="term" value="C:plasma membrane"/>
    <property type="evidence" value="ECO:0007669"/>
    <property type="project" value="UniProtKB-SubCell"/>
</dbReference>
<reference evidence="10" key="1">
    <citation type="submission" date="2017-09" db="EMBL/GenBank/DDBJ databases">
        <title>Metaegenomics of thermophilic ammonia-oxidizing enrichment culture.</title>
        <authorList>
            <person name="Kato S."/>
            <person name="Suzuki K."/>
        </authorList>
    </citation>
    <scope>NUCLEOTIDE SEQUENCE [LARGE SCALE GENOMIC DNA]</scope>
</reference>
<evidence type="ECO:0000256" key="8">
    <source>
        <dbReference type="SAM" id="Phobius"/>
    </source>
</evidence>
<dbReference type="EMBL" id="BEHY01000097">
    <property type="protein sequence ID" value="GBD10044.1"/>
    <property type="molecule type" value="Genomic_DNA"/>
</dbReference>
<feature type="transmembrane region" description="Helical" evidence="8">
    <location>
        <begin position="173"/>
        <end position="195"/>
    </location>
</feature>
<comment type="caution">
    <text evidence="9">The sequence shown here is derived from an EMBL/GenBank/DDBJ whole genome shotgun (WGS) entry which is preliminary data.</text>
</comment>
<evidence type="ECO:0008006" key="11">
    <source>
        <dbReference type="Google" id="ProtNLM"/>
    </source>
</evidence>
<evidence type="ECO:0000256" key="3">
    <source>
        <dbReference type="ARBA" id="ARBA00022679"/>
    </source>
</evidence>
<evidence type="ECO:0000256" key="6">
    <source>
        <dbReference type="ARBA" id="ARBA00023136"/>
    </source>
</evidence>
<evidence type="ECO:0000256" key="7">
    <source>
        <dbReference type="ARBA" id="ARBA00024033"/>
    </source>
</evidence>
<keyword evidence="3" id="KW-0808">Transferase</keyword>
<organism evidence="9 10">
    <name type="scientific">Candidatus Thermoflexus japonica</name>
    <dbReference type="NCBI Taxonomy" id="2035417"/>
    <lineage>
        <taxon>Bacteria</taxon>
        <taxon>Bacillati</taxon>
        <taxon>Chloroflexota</taxon>
        <taxon>Thermoflexia</taxon>
        <taxon>Thermoflexales</taxon>
        <taxon>Thermoflexaceae</taxon>
        <taxon>Thermoflexus</taxon>
    </lineage>
</organism>
<keyword evidence="5 8" id="KW-1133">Transmembrane helix</keyword>
<protein>
    <recommendedName>
        <fullName evidence="11">DUF2029 domain-containing protein</fullName>
    </recommendedName>
</protein>
<keyword evidence="6 8" id="KW-0472">Membrane</keyword>
<keyword evidence="2" id="KW-1003">Cell membrane</keyword>
<comment type="similarity">
    <text evidence="7">Belongs to the glycosyltransferase 87 family.</text>
</comment>
<comment type="subcellular location">
    <subcellularLocation>
        <location evidence="1">Cell membrane</location>
        <topology evidence="1">Multi-pass membrane protein</topology>
    </subcellularLocation>
</comment>
<feature type="transmembrane region" description="Helical" evidence="8">
    <location>
        <begin position="140"/>
        <end position="161"/>
    </location>
</feature>
<sequence length="394" mass="42724">MRRICSMEIFSRIILVLFYAAAGAWVLLRHSPVDYPPYAMAAWGFQRGENVYRWGETDYARAAATLGFEHYAPPYRYPPLTALLVLPLLTLPDRGMGLWIFLQALCALLTAEALARLFGEPGRPWQRTLIRMSVGLFPPFLVSLYAGQVNPLVVLLATLTLQTIRRGQEGRGGFLLGLSLMLKPLAVGVAGLLLWEGRWRALRGMALGIAIALGMSALAFGPPALEFLRAPMASAGGAYPPAQNLPSMAIRWLTRHPYGSALIDAPIAAQWMGGALAGAIVLLTLAGLGRPGTPREPLEDRAAWATAAAFLANPGTWYHHGVMLSLALGVLLRRAGRRPPLWNAALAISVGAVALWGLAWHAFVGWTFMLDLGTLGALGLWILLAREIGRRRAL</sequence>
<feature type="transmembrane region" description="Helical" evidence="8">
    <location>
        <begin position="207"/>
        <end position="225"/>
    </location>
</feature>
<evidence type="ECO:0000313" key="10">
    <source>
        <dbReference type="Proteomes" id="UP000236642"/>
    </source>
</evidence>
<dbReference type="InterPro" id="IPR018584">
    <property type="entry name" value="GT87"/>
</dbReference>
<name>A0A2H5Y9B7_9CHLR</name>
<dbReference type="GO" id="GO:0016758">
    <property type="term" value="F:hexosyltransferase activity"/>
    <property type="evidence" value="ECO:0007669"/>
    <property type="project" value="InterPro"/>
</dbReference>
<evidence type="ECO:0000256" key="5">
    <source>
        <dbReference type="ARBA" id="ARBA00022989"/>
    </source>
</evidence>
<feature type="transmembrane region" description="Helical" evidence="8">
    <location>
        <begin position="96"/>
        <end position="119"/>
    </location>
</feature>
<feature type="transmembrane region" description="Helical" evidence="8">
    <location>
        <begin position="366"/>
        <end position="384"/>
    </location>
</feature>
<evidence type="ECO:0000256" key="2">
    <source>
        <dbReference type="ARBA" id="ARBA00022475"/>
    </source>
</evidence>